<dbReference type="Pfam" id="PF03732">
    <property type="entry name" value="Retrotrans_gag"/>
    <property type="match status" value="1"/>
</dbReference>
<evidence type="ECO:0000313" key="21">
    <source>
        <dbReference type="Proteomes" id="UP000321393"/>
    </source>
</evidence>
<keyword evidence="7" id="KW-0064">Aspartyl protease</keyword>
<evidence type="ECO:0000256" key="9">
    <source>
        <dbReference type="ARBA" id="ARBA00022801"/>
    </source>
</evidence>
<gene>
    <name evidence="20" type="ORF">E6C27_scaffold24G004310</name>
</gene>
<dbReference type="InterPro" id="IPR001878">
    <property type="entry name" value="Znf_CCHC"/>
</dbReference>
<dbReference type="Gene3D" id="3.30.70.270">
    <property type="match status" value="2"/>
</dbReference>
<dbReference type="GO" id="GO:0004519">
    <property type="term" value="F:endonuclease activity"/>
    <property type="evidence" value="ECO:0007669"/>
    <property type="project" value="UniProtKB-KW"/>
</dbReference>
<dbReference type="Pfam" id="PF24626">
    <property type="entry name" value="SH3_Tf2-1"/>
    <property type="match status" value="1"/>
</dbReference>
<dbReference type="GO" id="GO:0015074">
    <property type="term" value="P:DNA integration"/>
    <property type="evidence" value="ECO:0007669"/>
    <property type="project" value="UniProtKB-KW"/>
</dbReference>
<dbReference type="Gene3D" id="1.10.340.70">
    <property type="match status" value="1"/>
</dbReference>
<keyword evidence="12" id="KW-0695">RNA-directed DNA polymerase</keyword>
<dbReference type="FunFam" id="3.10.20.370:FF:000001">
    <property type="entry name" value="Retrovirus-related Pol polyprotein from transposon 17.6-like protein"/>
    <property type="match status" value="1"/>
</dbReference>
<name>A0A5A7UI15_CUCMM</name>
<dbReference type="PROSITE" id="PS50158">
    <property type="entry name" value="ZF_CCHC"/>
    <property type="match status" value="1"/>
</dbReference>
<evidence type="ECO:0000256" key="3">
    <source>
        <dbReference type="ARBA" id="ARBA00022679"/>
    </source>
</evidence>
<dbReference type="SUPFAM" id="SSF53098">
    <property type="entry name" value="Ribonuclease H-like"/>
    <property type="match status" value="1"/>
</dbReference>
<dbReference type="InterPro" id="IPR041588">
    <property type="entry name" value="Integrase_H2C2"/>
</dbReference>
<evidence type="ECO:0000259" key="18">
    <source>
        <dbReference type="PROSITE" id="PS50158"/>
    </source>
</evidence>
<evidence type="ECO:0000256" key="2">
    <source>
        <dbReference type="ARBA" id="ARBA00022670"/>
    </source>
</evidence>
<keyword evidence="8" id="KW-0255">Endonuclease</keyword>
<dbReference type="GO" id="GO:0003964">
    <property type="term" value="F:RNA-directed DNA polymerase activity"/>
    <property type="evidence" value="ECO:0007669"/>
    <property type="project" value="UniProtKB-KW"/>
</dbReference>
<protein>
    <recommendedName>
        <fullName evidence="1">RNA-directed DNA polymerase</fullName>
        <ecNumber evidence="1">2.7.7.49</ecNumber>
    </recommendedName>
</protein>
<feature type="region of interest" description="Disordered" evidence="17">
    <location>
        <begin position="1675"/>
        <end position="1706"/>
    </location>
</feature>
<evidence type="ECO:0000313" key="20">
    <source>
        <dbReference type="EMBL" id="KAA0054628.1"/>
    </source>
</evidence>
<dbReference type="Pfam" id="PF17917">
    <property type="entry name" value="RT_RNaseH"/>
    <property type="match status" value="1"/>
</dbReference>
<dbReference type="SUPFAM" id="SSF50630">
    <property type="entry name" value="Acid proteases"/>
    <property type="match status" value="1"/>
</dbReference>
<evidence type="ECO:0000256" key="15">
    <source>
        <dbReference type="ARBA" id="ARBA00023172"/>
    </source>
</evidence>
<keyword evidence="10" id="KW-0460">Magnesium</keyword>
<dbReference type="Pfam" id="PF08284">
    <property type="entry name" value="RVP_2"/>
    <property type="match status" value="1"/>
</dbReference>
<dbReference type="CDD" id="cd01647">
    <property type="entry name" value="RT_LTR"/>
    <property type="match status" value="1"/>
</dbReference>
<keyword evidence="14" id="KW-0238">DNA-binding</keyword>
<evidence type="ECO:0000256" key="4">
    <source>
        <dbReference type="ARBA" id="ARBA00022695"/>
    </source>
</evidence>
<dbReference type="OrthoDB" id="532080at2759"/>
<dbReference type="GO" id="GO:0003677">
    <property type="term" value="F:DNA binding"/>
    <property type="evidence" value="ECO:0007669"/>
    <property type="project" value="UniProtKB-KW"/>
</dbReference>
<feature type="compositionally biased region" description="Basic residues" evidence="17">
    <location>
        <begin position="1"/>
        <end position="11"/>
    </location>
</feature>
<comment type="caution">
    <text evidence="20">The sequence shown here is derived from an EMBL/GenBank/DDBJ whole genome shotgun (WGS) entry which is preliminary data.</text>
</comment>
<evidence type="ECO:0000256" key="17">
    <source>
        <dbReference type="SAM" id="MobiDB-lite"/>
    </source>
</evidence>
<dbReference type="CDD" id="cd09274">
    <property type="entry name" value="RNase_HI_RT_Ty3"/>
    <property type="match status" value="1"/>
</dbReference>
<dbReference type="EC" id="2.7.7.49" evidence="1"/>
<evidence type="ECO:0000256" key="8">
    <source>
        <dbReference type="ARBA" id="ARBA00022759"/>
    </source>
</evidence>
<dbReference type="Gene3D" id="3.10.10.10">
    <property type="entry name" value="HIV Type 1 Reverse Transcriptase, subunit A, domain 1"/>
    <property type="match status" value="1"/>
</dbReference>
<evidence type="ECO:0000256" key="11">
    <source>
        <dbReference type="ARBA" id="ARBA00022908"/>
    </source>
</evidence>
<evidence type="ECO:0000256" key="12">
    <source>
        <dbReference type="ARBA" id="ARBA00022918"/>
    </source>
</evidence>
<evidence type="ECO:0000256" key="16">
    <source>
        <dbReference type="PROSITE-ProRule" id="PRU00047"/>
    </source>
</evidence>
<dbReference type="GO" id="GO:0008270">
    <property type="term" value="F:zinc ion binding"/>
    <property type="evidence" value="ECO:0007669"/>
    <property type="project" value="UniProtKB-KW"/>
</dbReference>
<dbReference type="GO" id="GO:0003887">
    <property type="term" value="F:DNA-directed DNA polymerase activity"/>
    <property type="evidence" value="ECO:0007669"/>
    <property type="project" value="UniProtKB-KW"/>
</dbReference>
<keyword evidence="9" id="KW-0378">Hydrolase</keyword>
<dbReference type="InterPro" id="IPR021109">
    <property type="entry name" value="Peptidase_aspartic_dom_sf"/>
</dbReference>
<evidence type="ECO:0000256" key="10">
    <source>
        <dbReference type="ARBA" id="ARBA00022842"/>
    </source>
</evidence>
<keyword evidence="6" id="KW-0479">Metal-binding</keyword>
<dbReference type="InterPro" id="IPR001584">
    <property type="entry name" value="Integrase_cat-core"/>
</dbReference>
<organism evidence="20 21">
    <name type="scientific">Cucumis melo var. makuwa</name>
    <name type="common">Oriental melon</name>
    <dbReference type="NCBI Taxonomy" id="1194695"/>
    <lineage>
        <taxon>Eukaryota</taxon>
        <taxon>Viridiplantae</taxon>
        <taxon>Streptophyta</taxon>
        <taxon>Embryophyta</taxon>
        <taxon>Tracheophyta</taxon>
        <taxon>Spermatophyta</taxon>
        <taxon>Magnoliopsida</taxon>
        <taxon>eudicotyledons</taxon>
        <taxon>Gunneridae</taxon>
        <taxon>Pentapetalae</taxon>
        <taxon>rosids</taxon>
        <taxon>fabids</taxon>
        <taxon>Cucurbitales</taxon>
        <taxon>Cucurbitaceae</taxon>
        <taxon>Benincaseae</taxon>
        <taxon>Cucumis</taxon>
    </lineage>
</organism>
<keyword evidence="15" id="KW-0233">DNA recombination</keyword>
<dbReference type="GO" id="GO:0004190">
    <property type="term" value="F:aspartic-type endopeptidase activity"/>
    <property type="evidence" value="ECO:0007669"/>
    <property type="project" value="UniProtKB-KW"/>
</dbReference>
<evidence type="ECO:0000256" key="5">
    <source>
        <dbReference type="ARBA" id="ARBA00022722"/>
    </source>
</evidence>
<evidence type="ECO:0000256" key="7">
    <source>
        <dbReference type="ARBA" id="ARBA00022750"/>
    </source>
</evidence>
<keyword evidence="4" id="KW-0548">Nucleotidyltransferase</keyword>
<keyword evidence="11" id="KW-0229">DNA integration</keyword>
<keyword evidence="13" id="KW-0239">DNA-directed DNA polymerase</keyword>
<dbReference type="InterPro" id="IPR050951">
    <property type="entry name" value="Retrovirus_Pol_polyprotein"/>
</dbReference>
<dbReference type="Gene3D" id="3.10.20.370">
    <property type="match status" value="1"/>
</dbReference>
<proteinExistence type="predicted"/>
<dbReference type="SUPFAM" id="SSF56672">
    <property type="entry name" value="DNA/RNA polymerases"/>
    <property type="match status" value="1"/>
</dbReference>
<feature type="region of interest" description="Disordered" evidence="17">
    <location>
        <begin position="1535"/>
        <end position="1579"/>
    </location>
</feature>
<dbReference type="InterPro" id="IPR043502">
    <property type="entry name" value="DNA/RNA_pol_sf"/>
</dbReference>
<dbReference type="PANTHER" id="PTHR37984">
    <property type="entry name" value="PROTEIN CBG26694"/>
    <property type="match status" value="1"/>
</dbReference>
<evidence type="ECO:0000256" key="6">
    <source>
        <dbReference type="ARBA" id="ARBA00022723"/>
    </source>
</evidence>
<evidence type="ECO:0000259" key="19">
    <source>
        <dbReference type="PROSITE" id="PS50994"/>
    </source>
</evidence>
<dbReference type="PROSITE" id="PS50994">
    <property type="entry name" value="INTEGRASE"/>
    <property type="match status" value="1"/>
</dbReference>
<evidence type="ECO:0000256" key="1">
    <source>
        <dbReference type="ARBA" id="ARBA00012493"/>
    </source>
</evidence>
<dbReference type="PANTHER" id="PTHR37984:SF5">
    <property type="entry name" value="PROTEIN NYNRIN-LIKE"/>
    <property type="match status" value="1"/>
</dbReference>
<dbReference type="GO" id="GO:0006508">
    <property type="term" value="P:proteolysis"/>
    <property type="evidence" value="ECO:0007669"/>
    <property type="project" value="UniProtKB-KW"/>
</dbReference>
<dbReference type="InterPro" id="IPR000477">
    <property type="entry name" value="RT_dom"/>
</dbReference>
<evidence type="ECO:0000256" key="13">
    <source>
        <dbReference type="ARBA" id="ARBA00022932"/>
    </source>
</evidence>
<feature type="domain" description="CCHC-type" evidence="18">
    <location>
        <begin position="322"/>
        <end position="335"/>
    </location>
</feature>
<dbReference type="CDD" id="cd00303">
    <property type="entry name" value="retropepsin_like"/>
    <property type="match status" value="1"/>
</dbReference>
<dbReference type="Gene3D" id="3.30.420.10">
    <property type="entry name" value="Ribonuclease H-like superfamily/Ribonuclease H"/>
    <property type="match status" value="2"/>
</dbReference>
<feature type="compositionally biased region" description="Polar residues" evidence="17">
    <location>
        <begin position="1535"/>
        <end position="1547"/>
    </location>
</feature>
<dbReference type="Pfam" id="PF17921">
    <property type="entry name" value="Integrase_H2C2"/>
    <property type="match status" value="1"/>
</dbReference>
<feature type="region of interest" description="Disordered" evidence="17">
    <location>
        <begin position="251"/>
        <end position="280"/>
    </location>
</feature>
<dbReference type="GO" id="GO:0006310">
    <property type="term" value="P:DNA recombination"/>
    <property type="evidence" value="ECO:0007669"/>
    <property type="project" value="UniProtKB-KW"/>
</dbReference>
<dbReference type="InterPro" id="IPR056924">
    <property type="entry name" value="SH3_Tf2-1"/>
</dbReference>
<keyword evidence="16" id="KW-0862">Zinc</keyword>
<dbReference type="Proteomes" id="UP000321393">
    <property type="component" value="Unassembled WGS sequence"/>
</dbReference>
<dbReference type="Pfam" id="PF00078">
    <property type="entry name" value="RVT_1"/>
    <property type="match status" value="1"/>
</dbReference>
<sequence length="1755" mass="197182">MPPRRGARRGGGRGGRGAGRGQPEAPPAAPAVDPNAPVTQADLAAMEQRYQDMLQAALAPFFAAQQNQAAPVQAQAVAPPAPEEAQPIPVQLSAEAKHLRDFRKYNPKTFDGSMDNPTKAQMWLTSIETIFRYMKCPEDQKVQCAVFFLEDRGTACWETAERMLGGDHAKLQEFLNLEQGDMTVEQYDAEFDILSRFAPDMVRDEAARTEKFVRGLRLDLQGIVRALRPATHADALRIALDLSLPERADSSKAAGRGSALGQKRKVETQPDVVPQRTLKSGGVFQRHRRELAAAGRTLRELPACTTCGRVHGGRCLAGSGVCFRCRQPGHTADVCSRKPFETTPPQPSASQQGRVYATNRQEAERAGTVVTGTLPILGHYAFVIFDSESSHSFISSVFVQHVGLEVEPLGSVLSVFTPSGEVLLSKEQIKACRVEIANRMLDVTLLVLDMQDFDVILGMDWLSANHANIDCFGKEVVFNPPSGASFKFRGAGMVCIPKVISAMKASKLLSQGTWGILASVVDIREPEVSLSSEPVVREYPDVFPDELPGLPPPREVDFAIELEPGTAPISRAPHRMAPAELKELKVQLQELLDKGFIRPSVSPWGAPVLFVKKKDGSMRLCIDYRELNKVTVKNRYPLPRIDDLFDQLQGATVFSKIDLRSGYHQLRIRDGDIPKMAFRSRYGHYEFVVMSFGLTNAPAVFMDLMNRAEHEEHLHQVLETLRANKLYAKFSKCEFWLRKVTFLGHVVSSEGVSVDPAKIEAEVRGRLLTYSQPVDPVDQEGNPFLPDGSGNFVIYSDASKKGLGCVLMQQGKVLAYASRQLKIYEQNYPTHDLELAAVVFALKIWRHYLYNEKIQIYTDHKSLKYFFTQKELNMRQRRWLELVKDYDCEILYHPGKANVVADALSRKVAHSAALITKQTPLFRDFERAEIAVSVGEVTAQLAQLSVQPTLRQKIIAAQLNDPYLAEKRRMVETKQGEDFSISSDDGLMFEGRLCVPEDSAVKTELLTEAHSSPFTMHPGSTKMYQDLRSVYWWRGMKREVADFVSRCLVCQQVKAPRQHPAGLLQPLSVPGWKWESVSMDFITGLPKTLKGYTVIWVVVDRLTKSAHFVPGKSTYTASTRLDFSTAFHPQTDGQTERLNQILEDMLRACVLEFSGSWDSHLHLMEFAYNNRYQATIGMAPFEALYGKCCRSPVCWGEVGEQRMLGPELVQTTNAAIQKIRARMLTAQSRQKSYADVRRKDLEFEVGDMVFLKVTPMKGVLRFAKKGKLSPRFVGPFEILERIGPVAYRLALLPSFAAVHDVFHISMLKKYVADPTHVVDFEPLQISENLSYEEQPVEVLAREVKKLRSREIPLDLVAWKAYCLAVRTRQVNLQVRDSTTSFMFRSMRLSCYVWRELLWLYDECRDGECRDDLCDMLYADAMCMYTAIRSSMDIDMTRVTRRGPRIPTVLGVPRGTEDQSYVPTGAHVARVRERARDWRTRQGQGQAGERPEVTVEGHRDYCFRLFLFQTFYKELGRYNVGIKNVGNKGFPDTVNNASGDASGKQSFLTHHEGVGQEYVGKKNRSREGKRKEKPRSSLRFPSPFRRCSAAVRRRPPSPLSLAAVCHFRNNHGETRLLDRSSLTIIVAGPSRFYNDSCQGCHNQMLELQSKPTPEGSQPLSEDEICDQVLGRRPGYLKGLGWGPKPKARRTASASSSSTSCSQSTEKEIELQAKLHEALEQIEVQDRNHQALASQVEAMKKMIEELTRAQQGPPHDP</sequence>
<dbReference type="InterPro" id="IPR043128">
    <property type="entry name" value="Rev_trsase/Diguanyl_cyclase"/>
</dbReference>
<dbReference type="InterPro" id="IPR005162">
    <property type="entry name" value="Retrotrans_gag_dom"/>
</dbReference>
<dbReference type="InterPro" id="IPR041373">
    <property type="entry name" value="RT_RNaseH"/>
</dbReference>
<dbReference type="Gene3D" id="2.40.70.10">
    <property type="entry name" value="Acid Proteases"/>
    <property type="match status" value="1"/>
</dbReference>
<feature type="compositionally biased region" description="Low complexity" evidence="17">
    <location>
        <begin position="1689"/>
        <end position="1702"/>
    </location>
</feature>
<feature type="domain" description="Integrase catalytic" evidence="19">
    <location>
        <begin position="1123"/>
        <end position="1188"/>
    </location>
</feature>
<keyword evidence="16" id="KW-0863">Zinc-finger</keyword>
<keyword evidence="5" id="KW-0540">Nuclease</keyword>
<reference evidence="20 21" key="1">
    <citation type="submission" date="2019-08" db="EMBL/GenBank/DDBJ databases">
        <title>Draft genome sequences of two oriental melons (Cucumis melo L. var makuwa).</title>
        <authorList>
            <person name="Kwon S.-Y."/>
        </authorList>
    </citation>
    <scope>NUCLEOTIDE SEQUENCE [LARGE SCALE GENOMIC DNA]</scope>
    <source>
        <strain evidence="21">cv. SW 3</strain>
        <tissue evidence="20">Leaf</tissue>
    </source>
</reference>
<accession>A0A5A7UI15</accession>
<dbReference type="InterPro" id="IPR012337">
    <property type="entry name" value="RNaseH-like_sf"/>
</dbReference>
<keyword evidence="2" id="KW-0645">Protease</keyword>
<evidence type="ECO:0000256" key="14">
    <source>
        <dbReference type="ARBA" id="ARBA00023125"/>
    </source>
</evidence>
<feature type="region of interest" description="Disordered" evidence="17">
    <location>
        <begin position="1"/>
        <end position="40"/>
    </location>
</feature>
<dbReference type="EMBL" id="SSTE01008830">
    <property type="protein sequence ID" value="KAA0054628.1"/>
    <property type="molecule type" value="Genomic_DNA"/>
</dbReference>
<dbReference type="InterPro" id="IPR036397">
    <property type="entry name" value="RNaseH_sf"/>
</dbReference>
<keyword evidence="3" id="KW-0808">Transferase</keyword>